<dbReference type="GO" id="GO:0004519">
    <property type="term" value="F:endonuclease activity"/>
    <property type="evidence" value="ECO:0007669"/>
    <property type="project" value="UniProtKB-KW"/>
</dbReference>
<reference evidence="2" key="1">
    <citation type="submission" date="2015-06" db="EMBL/GenBank/DDBJ databases">
        <title>Comparative genomics of Burkholderia leaf nodule symbionts.</title>
        <authorList>
            <person name="Carlier A."/>
            <person name="Eberl L."/>
            <person name="Pinto-Carbo M."/>
        </authorList>
    </citation>
    <scope>NUCLEOTIDE SEQUENCE [LARGE SCALE GENOMIC DNA]</scope>
    <source>
        <strain evidence="2">UZHbot4</strain>
    </source>
</reference>
<dbReference type="Proteomes" id="UP000036959">
    <property type="component" value="Unassembled WGS sequence"/>
</dbReference>
<organism evidence="1 2">
    <name type="scientific">Candidatus Burkholderia verschuerenii</name>
    <dbReference type="NCBI Taxonomy" id="242163"/>
    <lineage>
        <taxon>Bacteria</taxon>
        <taxon>Pseudomonadati</taxon>
        <taxon>Pseudomonadota</taxon>
        <taxon>Betaproteobacteria</taxon>
        <taxon>Burkholderiales</taxon>
        <taxon>Burkholderiaceae</taxon>
        <taxon>Burkholderia</taxon>
    </lineage>
</organism>
<accession>A0A0L0MF21</accession>
<name>A0A0L0MF21_9BURK</name>
<dbReference type="AlphaFoldDB" id="A0A0L0MF21"/>
<dbReference type="EMBL" id="LFJJ01000026">
    <property type="protein sequence ID" value="KND61287.1"/>
    <property type="molecule type" value="Genomic_DNA"/>
</dbReference>
<keyword evidence="1" id="KW-0378">Hydrolase</keyword>
<proteinExistence type="predicted"/>
<keyword evidence="1" id="KW-0255">Endonuclease</keyword>
<gene>
    <name evidence="1" type="ORF">BVER_04154</name>
</gene>
<evidence type="ECO:0000313" key="2">
    <source>
        <dbReference type="Proteomes" id="UP000036959"/>
    </source>
</evidence>
<comment type="caution">
    <text evidence="1">The sequence shown here is derived from an EMBL/GenBank/DDBJ whole genome shotgun (WGS) entry which is preliminary data.</text>
</comment>
<keyword evidence="2" id="KW-1185">Reference proteome</keyword>
<keyword evidence="1" id="KW-0808">Transferase</keyword>
<dbReference type="GO" id="GO:0008168">
    <property type="term" value="F:methyltransferase activity"/>
    <property type="evidence" value="ECO:0007669"/>
    <property type="project" value="UniProtKB-KW"/>
</dbReference>
<evidence type="ECO:0000313" key="1">
    <source>
        <dbReference type="EMBL" id="KND61287.1"/>
    </source>
</evidence>
<keyword evidence="1" id="KW-0540">Nuclease</keyword>
<sequence length="150" mass="16977">MPAFLYVEDEAYVMLSVNVIRTRRIDMRYLSVILNSSVVRYWLRHRGNMHGSNFQIDAAPLQQIPIASATQKQRDVIASLQEQCREATPLIEACVIECYFGARDVSFIDAAAKHLDDPQSLDTPSSDIVQRLTRLVEHGPDWSALVRGDC</sequence>
<protein>
    <submittedName>
        <fullName evidence="1">BpmI endonuclease-methyltransferase fusion protein type IIG</fullName>
    </submittedName>
</protein>
<dbReference type="GO" id="GO:0032259">
    <property type="term" value="P:methylation"/>
    <property type="evidence" value="ECO:0007669"/>
    <property type="project" value="UniProtKB-KW"/>
</dbReference>
<keyword evidence="1" id="KW-0489">Methyltransferase</keyword>